<feature type="compositionally biased region" description="Polar residues" evidence="1">
    <location>
        <begin position="54"/>
        <end position="69"/>
    </location>
</feature>
<comment type="caution">
    <text evidence="2">The sequence shown here is derived from an EMBL/GenBank/DDBJ whole genome shotgun (WGS) entry which is preliminary data.</text>
</comment>
<dbReference type="EMBL" id="BKCJ010153251">
    <property type="protein sequence ID" value="GEY11943.1"/>
    <property type="molecule type" value="Genomic_DNA"/>
</dbReference>
<dbReference type="AlphaFoldDB" id="A0A699HDV7"/>
<gene>
    <name evidence="2" type="ORF">Tci_383917</name>
</gene>
<evidence type="ECO:0000313" key="2">
    <source>
        <dbReference type="EMBL" id="GEY11943.1"/>
    </source>
</evidence>
<feature type="region of interest" description="Disordered" evidence="1">
    <location>
        <begin position="49"/>
        <end position="80"/>
    </location>
</feature>
<proteinExistence type="predicted"/>
<sequence length="320" mass="35887">MFTPAYVDSKTITQADGAQNSRVPVPLPDDPYVAPLGSRVSLVSEEFEAFEPSGTRTNSSHSSDSTTPLLPNHPLTHVSPTSAPTYASFYRKTAHMTVHAQLTMSLGHSARVADAMALSDSAFRRRSDYEDRSLDDKGRVLEGEGLSLEEEEAVPEGQQEAVPVVDTAMSGPLRLGYGALRRYPEDDRVYIDIPIYPPVAPVQTLLSLEWLSGAQLELHESILHNHTQRLDALPPTLIANIDKDVRELYTRSGVLETRSSHRGQTDSQRAALWHAIYDTQRENHDLRMQLAKERCERLELAIRIAGMERRQESREEYWDV</sequence>
<reference evidence="2" key="1">
    <citation type="journal article" date="2019" name="Sci. Rep.">
        <title>Draft genome of Tanacetum cinerariifolium, the natural source of mosquito coil.</title>
        <authorList>
            <person name="Yamashiro T."/>
            <person name="Shiraishi A."/>
            <person name="Satake H."/>
            <person name="Nakayama K."/>
        </authorList>
    </citation>
    <scope>NUCLEOTIDE SEQUENCE</scope>
</reference>
<accession>A0A699HDV7</accession>
<evidence type="ECO:0000256" key="1">
    <source>
        <dbReference type="SAM" id="MobiDB-lite"/>
    </source>
</evidence>
<name>A0A699HDV7_TANCI</name>
<protein>
    <submittedName>
        <fullName evidence="2">Uncharacterized protein</fullName>
    </submittedName>
</protein>
<organism evidence="2">
    <name type="scientific">Tanacetum cinerariifolium</name>
    <name type="common">Dalmatian daisy</name>
    <name type="synonym">Chrysanthemum cinerariifolium</name>
    <dbReference type="NCBI Taxonomy" id="118510"/>
    <lineage>
        <taxon>Eukaryota</taxon>
        <taxon>Viridiplantae</taxon>
        <taxon>Streptophyta</taxon>
        <taxon>Embryophyta</taxon>
        <taxon>Tracheophyta</taxon>
        <taxon>Spermatophyta</taxon>
        <taxon>Magnoliopsida</taxon>
        <taxon>eudicotyledons</taxon>
        <taxon>Gunneridae</taxon>
        <taxon>Pentapetalae</taxon>
        <taxon>asterids</taxon>
        <taxon>campanulids</taxon>
        <taxon>Asterales</taxon>
        <taxon>Asteraceae</taxon>
        <taxon>Asteroideae</taxon>
        <taxon>Anthemideae</taxon>
        <taxon>Anthemidinae</taxon>
        <taxon>Tanacetum</taxon>
    </lineage>
</organism>